<keyword evidence="3" id="KW-1185">Reference proteome</keyword>
<accession>A0A0S4KMA5</accession>
<feature type="compositionally biased region" description="Polar residues" evidence="1">
    <location>
        <begin position="102"/>
        <end position="128"/>
    </location>
</feature>
<proteinExistence type="predicted"/>
<evidence type="ECO:0000256" key="1">
    <source>
        <dbReference type="SAM" id="MobiDB-lite"/>
    </source>
</evidence>
<reference evidence="3" key="1">
    <citation type="submission" date="2015-09" db="EMBL/GenBank/DDBJ databases">
        <authorList>
            <consortium name="Pathogen Informatics"/>
        </authorList>
    </citation>
    <scope>NUCLEOTIDE SEQUENCE [LARGE SCALE GENOMIC DNA]</scope>
    <source>
        <strain evidence="3">Lake Konstanz</strain>
    </source>
</reference>
<feature type="region of interest" description="Disordered" evidence="1">
    <location>
        <begin position="85"/>
        <end position="148"/>
    </location>
</feature>
<protein>
    <submittedName>
        <fullName evidence="2">Uncharacterized protein</fullName>
    </submittedName>
</protein>
<evidence type="ECO:0000313" key="3">
    <source>
        <dbReference type="Proteomes" id="UP000051952"/>
    </source>
</evidence>
<dbReference type="EMBL" id="CYKH01001435">
    <property type="protein sequence ID" value="CUI14614.1"/>
    <property type="molecule type" value="Genomic_DNA"/>
</dbReference>
<sequence>MRDLEQRMVRDRSERKYLQHSTAGVGFTRKPLFSVTTGVVEDVEDDGVCSTRGGEPIPCYSPTGGSDDHENSVRTLRQIVGCPTPLATSKPLLANTKPQPPSASSSFYGSRPTTEVMSSGRPSTSSSDLGEIIHTPMVNPLTSRLAMA</sequence>
<name>A0A0S4KMA5_BODSA</name>
<feature type="region of interest" description="Disordered" evidence="1">
    <location>
        <begin position="45"/>
        <end position="70"/>
    </location>
</feature>
<dbReference type="AlphaFoldDB" id="A0A0S4KMA5"/>
<evidence type="ECO:0000313" key="2">
    <source>
        <dbReference type="EMBL" id="CUI14614.1"/>
    </source>
</evidence>
<dbReference type="Proteomes" id="UP000051952">
    <property type="component" value="Unassembled WGS sequence"/>
</dbReference>
<dbReference type="VEuPathDB" id="TriTrypDB:BSAL_08420"/>
<gene>
    <name evidence="2" type="ORF">BSAL_08420</name>
</gene>
<organism evidence="2 3">
    <name type="scientific">Bodo saltans</name>
    <name type="common">Flagellated protozoan</name>
    <dbReference type="NCBI Taxonomy" id="75058"/>
    <lineage>
        <taxon>Eukaryota</taxon>
        <taxon>Discoba</taxon>
        <taxon>Euglenozoa</taxon>
        <taxon>Kinetoplastea</taxon>
        <taxon>Metakinetoplastina</taxon>
        <taxon>Eubodonida</taxon>
        <taxon>Bodonidae</taxon>
        <taxon>Bodo</taxon>
    </lineage>
</organism>